<evidence type="ECO:0000256" key="4">
    <source>
        <dbReference type="PROSITE-ProRule" id="PRU00339"/>
    </source>
</evidence>
<feature type="transmembrane region" description="Helical" evidence="6">
    <location>
        <begin position="435"/>
        <end position="458"/>
    </location>
</feature>
<evidence type="ECO:0000256" key="3">
    <source>
        <dbReference type="PROSITE-ProRule" id="PRU00277"/>
    </source>
</evidence>
<comment type="caution">
    <text evidence="8">The sequence shown here is derived from an EMBL/GenBank/DDBJ whole genome shotgun (WGS) entry which is preliminary data.</text>
</comment>
<evidence type="ECO:0000313" key="9">
    <source>
        <dbReference type="Proteomes" id="UP000230750"/>
    </source>
</evidence>
<gene>
    <name evidence="8" type="ORF">BSL78_12005</name>
</gene>
<dbReference type="Pfam" id="PF00254">
    <property type="entry name" value="FKBP_C"/>
    <property type="match status" value="1"/>
</dbReference>
<proteinExistence type="predicted"/>
<dbReference type="STRING" id="307972.A0A2G8KSY7"/>
<feature type="region of interest" description="Disordered" evidence="5">
    <location>
        <begin position="1"/>
        <end position="124"/>
    </location>
</feature>
<evidence type="ECO:0000256" key="5">
    <source>
        <dbReference type="SAM" id="MobiDB-lite"/>
    </source>
</evidence>
<dbReference type="Gene3D" id="3.10.50.40">
    <property type="match status" value="1"/>
</dbReference>
<dbReference type="GO" id="GO:0003755">
    <property type="term" value="F:peptidyl-prolyl cis-trans isomerase activity"/>
    <property type="evidence" value="ECO:0007669"/>
    <property type="project" value="UniProtKB-KW"/>
</dbReference>
<dbReference type="SUPFAM" id="SSF54534">
    <property type="entry name" value="FKBP-like"/>
    <property type="match status" value="1"/>
</dbReference>
<dbReference type="GO" id="GO:0043066">
    <property type="term" value="P:negative regulation of apoptotic process"/>
    <property type="evidence" value="ECO:0007669"/>
    <property type="project" value="TreeGrafter"/>
</dbReference>
<dbReference type="OrthoDB" id="532682at2759"/>
<feature type="domain" description="PPIase FKBP-type" evidence="7">
    <location>
        <begin position="161"/>
        <end position="245"/>
    </location>
</feature>
<dbReference type="GO" id="GO:0005829">
    <property type="term" value="C:cytosol"/>
    <property type="evidence" value="ECO:0007669"/>
    <property type="project" value="TreeGrafter"/>
</dbReference>
<feature type="compositionally biased region" description="Polar residues" evidence="5">
    <location>
        <begin position="106"/>
        <end position="115"/>
    </location>
</feature>
<keyword evidence="3" id="KW-0697">Rotamase</keyword>
<keyword evidence="6" id="KW-0812">Transmembrane</keyword>
<organism evidence="8 9">
    <name type="scientific">Stichopus japonicus</name>
    <name type="common">Sea cucumber</name>
    <dbReference type="NCBI Taxonomy" id="307972"/>
    <lineage>
        <taxon>Eukaryota</taxon>
        <taxon>Metazoa</taxon>
        <taxon>Echinodermata</taxon>
        <taxon>Eleutherozoa</taxon>
        <taxon>Echinozoa</taxon>
        <taxon>Holothuroidea</taxon>
        <taxon>Aspidochirotacea</taxon>
        <taxon>Aspidochirotida</taxon>
        <taxon>Stichopodidae</taxon>
        <taxon>Apostichopus</taxon>
    </lineage>
</organism>
<evidence type="ECO:0000256" key="1">
    <source>
        <dbReference type="ARBA" id="ARBA00022737"/>
    </source>
</evidence>
<evidence type="ECO:0000259" key="7">
    <source>
        <dbReference type="PROSITE" id="PS50059"/>
    </source>
</evidence>
<dbReference type="InterPro" id="IPR019734">
    <property type="entry name" value="TPR_rpt"/>
</dbReference>
<dbReference type="EC" id="5.2.1.8" evidence="3"/>
<keyword evidence="6" id="KW-1133">Transmembrane helix</keyword>
<dbReference type="PANTHER" id="PTHR46512">
    <property type="entry name" value="PEPTIDYLPROLYL ISOMERASE"/>
    <property type="match status" value="1"/>
</dbReference>
<dbReference type="InterPro" id="IPR046357">
    <property type="entry name" value="PPIase_dom_sf"/>
</dbReference>
<dbReference type="AlphaFoldDB" id="A0A2G8KSY7"/>
<dbReference type="InterPro" id="IPR011990">
    <property type="entry name" value="TPR-like_helical_dom_sf"/>
</dbReference>
<dbReference type="PROSITE" id="PS50059">
    <property type="entry name" value="FKBP_PPIASE"/>
    <property type="match status" value="1"/>
</dbReference>
<feature type="repeat" description="TPR" evidence="4">
    <location>
        <begin position="312"/>
        <end position="345"/>
    </location>
</feature>
<keyword evidence="9" id="KW-1185">Reference proteome</keyword>
<feature type="compositionally biased region" description="Basic and acidic residues" evidence="5">
    <location>
        <begin position="1"/>
        <end position="27"/>
    </location>
</feature>
<dbReference type="SMART" id="SM00028">
    <property type="entry name" value="TPR"/>
    <property type="match status" value="3"/>
</dbReference>
<sequence length="460" mass="50980">MEKDTTPEDAFEDKGKNGEVTKTREETAQNQNDVGEKSKETDKEGPPKEDETKVDQQLQESDNKDDVETETLSNSEEQRKSENEVKKQDAKENLEEVGDRVEDVKTSQSPSTSMHPSKPGANVNDSWGIFQEGWLDILGNGELLKKILTPGKGRTTNPKADQIVTLRTKGWLEDGTEVDWNDSITICLGDGDAVQAWDLAAILMEVGEKAEIIAIPRFAYGEQGREPDVPPNSIVRYELELLEVKDATDVKDMTTDERCQTADQKREQGNKCFTKGDFANAISSYRRAISFIEELHPTGSKEDIVKINAMKVKCYNNLTAAQLKVEAYDAALKSCNTALSLDPNSVKALFRKGKVLANQLNLKEAIVSMKKALALEPSNKTIHQELSKVTAKVNKEKEDEKQLYQKMVGDMANITEVTETTEEEEEPVAVKSRGISLWVLIGSASLIAISGVLIAVLLMK</sequence>
<dbReference type="GO" id="GO:0044183">
    <property type="term" value="F:protein folding chaperone"/>
    <property type="evidence" value="ECO:0007669"/>
    <property type="project" value="TreeGrafter"/>
</dbReference>
<dbReference type="FunFam" id="1.25.40.10:FF:000052">
    <property type="entry name" value="Aryl-hydrocarbon-interacting protein-like 1"/>
    <property type="match status" value="1"/>
</dbReference>
<dbReference type="GO" id="GO:0012505">
    <property type="term" value="C:endomembrane system"/>
    <property type="evidence" value="ECO:0007669"/>
    <property type="project" value="TreeGrafter"/>
</dbReference>
<accession>A0A2G8KSY7</accession>
<feature type="compositionally biased region" description="Basic and acidic residues" evidence="5">
    <location>
        <begin position="34"/>
        <end position="54"/>
    </location>
</feature>
<dbReference type="Pfam" id="PF13181">
    <property type="entry name" value="TPR_8"/>
    <property type="match status" value="1"/>
</dbReference>
<dbReference type="GO" id="GO:0016020">
    <property type="term" value="C:membrane"/>
    <property type="evidence" value="ECO:0007669"/>
    <property type="project" value="TreeGrafter"/>
</dbReference>
<keyword evidence="2 4" id="KW-0802">TPR repeat</keyword>
<evidence type="ECO:0000313" key="8">
    <source>
        <dbReference type="EMBL" id="PIK51124.1"/>
    </source>
</evidence>
<dbReference type="InterPro" id="IPR050754">
    <property type="entry name" value="FKBP4/5/8-like"/>
</dbReference>
<comment type="catalytic activity">
    <reaction evidence="3">
        <text>[protein]-peptidylproline (omega=180) = [protein]-peptidylproline (omega=0)</text>
        <dbReference type="Rhea" id="RHEA:16237"/>
        <dbReference type="Rhea" id="RHEA-COMP:10747"/>
        <dbReference type="Rhea" id="RHEA-COMP:10748"/>
        <dbReference type="ChEBI" id="CHEBI:83833"/>
        <dbReference type="ChEBI" id="CHEBI:83834"/>
        <dbReference type="EC" id="5.2.1.8"/>
    </reaction>
</comment>
<evidence type="ECO:0000256" key="2">
    <source>
        <dbReference type="ARBA" id="ARBA00022803"/>
    </source>
</evidence>
<dbReference type="Proteomes" id="UP000230750">
    <property type="component" value="Unassembled WGS sequence"/>
</dbReference>
<dbReference type="Gene3D" id="1.25.40.10">
    <property type="entry name" value="Tetratricopeptide repeat domain"/>
    <property type="match status" value="1"/>
</dbReference>
<reference evidence="8 9" key="1">
    <citation type="journal article" date="2017" name="PLoS Biol.">
        <title>The sea cucumber genome provides insights into morphological evolution and visceral regeneration.</title>
        <authorList>
            <person name="Zhang X."/>
            <person name="Sun L."/>
            <person name="Yuan J."/>
            <person name="Sun Y."/>
            <person name="Gao Y."/>
            <person name="Zhang L."/>
            <person name="Li S."/>
            <person name="Dai H."/>
            <person name="Hamel J.F."/>
            <person name="Liu C."/>
            <person name="Yu Y."/>
            <person name="Liu S."/>
            <person name="Lin W."/>
            <person name="Guo K."/>
            <person name="Jin S."/>
            <person name="Xu P."/>
            <person name="Storey K.B."/>
            <person name="Huan P."/>
            <person name="Zhang T."/>
            <person name="Zhou Y."/>
            <person name="Zhang J."/>
            <person name="Lin C."/>
            <person name="Li X."/>
            <person name="Xing L."/>
            <person name="Huo D."/>
            <person name="Sun M."/>
            <person name="Wang L."/>
            <person name="Mercier A."/>
            <person name="Li F."/>
            <person name="Yang H."/>
            <person name="Xiang J."/>
        </authorList>
    </citation>
    <scope>NUCLEOTIDE SEQUENCE [LARGE SCALE GENOMIC DNA]</scope>
    <source>
        <strain evidence="8">Shaxun</strain>
        <tissue evidence="8">Muscle</tissue>
    </source>
</reference>
<feature type="repeat" description="TPR" evidence="4">
    <location>
        <begin position="346"/>
        <end position="379"/>
    </location>
</feature>
<evidence type="ECO:0000256" key="6">
    <source>
        <dbReference type="SAM" id="Phobius"/>
    </source>
</evidence>
<feature type="compositionally biased region" description="Basic and acidic residues" evidence="5">
    <location>
        <begin position="76"/>
        <end position="105"/>
    </location>
</feature>
<keyword evidence="1" id="KW-0677">Repeat</keyword>
<dbReference type="InterPro" id="IPR001179">
    <property type="entry name" value="PPIase_FKBP_dom"/>
</dbReference>
<dbReference type="EMBL" id="MRZV01000389">
    <property type="protein sequence ID" value="PIK51124.1"/>
    <property type="molecule type" value="Genomic_DNA"/>
</dbReference>
<dbReference type="GO" id="GO:0005740">
    <property type="term" value="C:mitochondrial envelope"/>
    <property type="evidence" value="ECO:0007669"/>
    <property type="project" value="TreeGrafter"/>
</dbReference>
<dbReference type="PROSITE" id="PS50005">
    <property type="entry name" value="TPR"/>
    <property type="match status" value="2"/>
</dbReference>
<name>A0A2G8KSY7_STIJA</name>
<dbReference type="PANTHER" id="PTHR46512:SF1">
    <property type="entry name" value="PEPTIDYLPROLYL ISOMERASE"/>
    <property type="match status" value="1"/>
</dbReference>
<dbReference type="SUPFAM" id="SSF48452">
    <property type="entry name" value="TPR-like"/>
    <property type="match status" value="1"/>
</dbReference>
<keyword evidence="6" id="KW-0472">Membrane</keyword>
<keyword evidence="3 8" id="KW-0413">Isomerase</keyword>
<protein>
    <recommendedName>
        <fullName evidence="3">peptidylprolyl isomerase</fullName>
        <ecNumber evidence="3">5.2.1.8</ecNumber>
    </recommendedName>
</protein>